<comment type="caution">
    <text evidence="1">The sequence shown here is derived from an EMBL/GenBank/DDBJ whole genome shotgun (WGS) entry which is preliminary data.</text>
</comment>
<evidence type="ECO:0000313" key="1">
    <source>
        <dbReference type="EMBL" id="TBL69382.1"/>
    </source>
</evidence>
<dbReference type="EMBL" id="SIRE01000038">
    <property type="protein sequence ID" value="TBL69382.1"/>
    <property type="molecule type" value="Genomic_DNA"/>
</dbReference>
<reference evidence="1 2" key="1">
    <citation type="submission" date="2019-02" db="EMBL/GenBank/DDBJ databases">
        <title>Paenibacillus sp. nov., isolated from surface-sterilized tissue of Thalictrum simplex L.</title>
        <authorList>
            <person name="Tuo L."/>
        </authorList>
    </citation>
    <scope>NUCLEOTIDE SEQUENCE [LARGE SCALE GENOMIC DNA]</scope>
    <source>
        <strain evidence="1 2">N2SHLJ1</strain>
    </source>
</reference>
<name>A0A4Q9DEQ4_9BACL</name>
<keyword evidence="2" id="KW-1185">Reference proteome</keyword>
<dbReference type="RefSeq" id="WP_131018401.1">
    <property type="nucleotide sequence ID" value="NZ_SIRE01000038.1"/>
</dbReference>
<organism evidence="1 2">
    <name type="scientific">Paenibacillus thalictri</name>
    <dbReference type="NCBI Taxonomy" id="2527873"/>
    <lineage>
        <taxon>Bacteria</taxon>
        <taxon>Bacillati</taxon>
        <taxon>Bacillota</taxon>
        <taxon>Bacilli</taxon>
        <taxon>Bacillales</taxon>
        <taxon>Paenibacillaceae</taxon>
        <taxon>Paenibacillus</taxon>
    </lineage>
</organism>
<protein>
    <submittedName>
        <fullName evidence="1">Uncharacterized protein</fullName>
    </submittedName>
</protein>
<proteinExistence type="predicted"/>
<dbReference type="OrthoDB" id="8576080at2"/>
<dbReference type="AlphaFoldDB" id="A0A4Q9DEQ4"/>
<dbReference type="Gene3D" id="3.20.20.80">
    <property type="entry name" value="Glycosidases"/>
    <property type="match status" value="1"/>
</dbReference>
<accession>A0A4Q9DEQ4</accession>
<evidence type="ECO:0000313" key="2">
    <source>
        <dbReference type="Proteomes" id="UP000293142"/>
    </source>
</evidence>
<gene>
    <name evidence="1" type="ORF">EYB31_35940</name>
</gene>
<sequence length="429" mass="49162">MYIKEVASSLYPWDLADEGVETCVDNVVEHSLVNSVYLVGIMHKEKRPLTSLFYTHNPKRKFYLPEDSRIYYRMDEANFANTPLKPMYSDRDFLKGTDWLDQLTEYGRKKNLKTGAEISHTFFDCEVAKKEFPDVLQKNIHGGIIERHFCCNNDHVKEYMKAIFYDTVKNHDVDFVQTCMMLFAIGEPVKAPWFMENDPENKVGALLGVLKGGCFCSHCREKAIGMGYDWDRIVSDLKGLEQLVYATAYHNLDSVMDNHVLMGSDLLETGLLLEYPSLYQFLEFRMKSIAVLFKEIQVSIKSANPKADFRYNNYLRYPELAGLDFASVKDYLDSVRDSDYTEQLGAPDKFKRKRNTILKIRRGIGYDKDLIAAFAPRPNATPELIRESIKVLSTLGVDGLSLGHYDGATFELLDAVKTGMREAGLEIRK</sequence>
<dbReference type="Proteomes" id="UP000293142">
    <property type="component" value="Unassembled WGS sequence"/>
</dbReference>